<gene>
    <name evidence="5" type="ORF">MAR_033826</name>
</gene>
<keyword evidence="1" id="KW-0560">Oxidoreductase</keyword>
<sequence length="609" mass="67647">MTCLYYPHVGSGYDVSQHVFTCPENGVYFFHTGLYARGLDITKVNIVKEGTSLTMAGTRGDNTGDGYDQGSNCVVTSCNQGQRVWVEVSSMTTGAVDAGNKATSFTGFLLFQFRDPREALFSLDSAKVLEKERKDDAISRVLPGNMTTNTGTITMVTGLFHTSVCEPSMIAITFWSPVFSVDPVHNISFICQCPALTLDGIKAAFLVLQDIAKYNTGIPASQRTILRSRADVGRGVEESLAELGTLRDCRDWSTDVVWRLDKVPANKKEGKVEKEEVKEREYVGPGSEPRSALKVLKNEFEPMFFGKGEKQDATVPRRTDFLIIGGGLTGTAVAFFLKQHADMYDVTIVERDYCGLRHQFTIPENVQMSMYTTEFLKTYKTLLGVKNQDTPCVDFHPHGYLFLAPEDRAQFLLECLVQAMKAKNIELGVRYCEGDVVKFRYEDVEHPNGKTYGCDASVMVNAAGPWAGEIARMVGIGDPELTDDIVLPRFVYTVHCPEGPTLDCPFLIDTSGAYFRREGLGGHYICGASPSELKSAWAGFYDYNTVDQNLIIGPHPKFRNFLFANGMSGHGVQQGLAIGRALFELAFYSEYKTIDLSMFDFGRFKEKRP</sequence>
<feature type="domain" description="C1q" evidence="4">
    <location>
        <begin position="1"/>
        <end position="116"/>
    </location>
</feature>
<evidence type="ECO:0000256" key="1">
    <source>
        <dbReference type="ARBA" id="ARBA00023002"/>
    </source>
</evidence>
<dbReference type="Gene3D" id="3.30.9.10">
    <property type="entry name" value="D-Amino Acid Oxidase, subunit A, domain 2"/>
    <property type="match status" value="3"/>
</dbReference>
<dbReference type="EMBL" id="CP111028">
    <property type="protein sequence ID" value="WAR31284.1"/>
    <property type="molecule type" value="Genomic_DNA"/>
</dbReference>
<dbReference type="InterPro" id="IPR006076">
    <property type="entry name" value="FAD-dep_OxRdtase"/>
</dbReference>
<protein>
    <recommendedName>
        <fullName evidence="2">FAD-dependent oxidoreductase domain-containing protein 1</fullName>
    </recommendedName>
</protein>
<dbReference type="Proteomes" id="UP001164746">
    <property type="component" value="Chromosome 17"/>
</dbReference>
<evidence type="ECO:0000259" key="4">
    <source>
        <dbReference type="PROSITE" id="PS50871"/>
    </source>
</evidence>
<dbReference type="InterPro" id="IPR001073">
    <property type="entry name" value="C1q_dom"/>
</dbReference>
<dbReference type="SUPFAM" id="SSF49842">
    <property type="entry name" value="TNF-like"/>
    <property type="match status" value="1"/>
</dbReference>
<evidence type="ECO:0000256" key="2">
    <source>
        <dbReference type="ARBA" id="ARBA00039785"/>
    </source>
</evidence>
<evidence type="ECO:0000313" key="5">
    <source>
        <dbReference type="EMBL" id="WAR31284.1"/>
    </source>
</evidence>
<accession>A0ABY7GD72</accession>
<dbReference type="InterPro" id="IPR008983">
    <property type="entry name" value="Tumour_necrosis_fac-like_dom"/>
</dbReference>
<dbReference type="PANTHER" id="PTHR13847:SF287">
    <property type="entry name" value="FAD-DEPENDENT OXIDOREDUCTASE DOMAIN-CONTAINING PROTEIN 1"/>
    <property type="match status" value="1"/>
</dbReference>
<dbReference type="PRINTS" id="PR00007">
    <property type="entry name" value="COMPLEMNTC1Q"/>
</dbReference>
<keyword evidence="6" id="KW-1185">Reference proteome</keyword>
<dbReference type="InterPro" id="IPR036188">
    <property type="entry name" value="FAD/NAD-bd_sf"/>
</dbReference>
<dbReference type="SMART" id="SM00110">
    <property type="entry name" value="C1Q"/>
    <property type="match status" value="1"/>
</dbReference>
<dbReference type="Gene3D" id="3.50.50.60">
    <property type="entry name" value="FAD/NAD(P)-binding domain"/>
    <property type="match status" value="3"/>
</dbReference>
<organism evidence="5 6">
    <name type="scientific">Mya arenaria</name>
    <name type="common">Soft-shell clam</name>
    <dbReference type="NCBI Taxonomy" id="6604"/>
    <lineage>
        <taxon>Eukaryota</taxon>
        <taxon>Metazoa</taxon>
        <taxon>Spiralia</taxon>
        <taxon>Lophotrochozoa</taxon>
        <taxon>Mollusca</taxon>
        <taxon>Bivalvia</taxon>
        <taxon>Autobranchia</taxon>
        <taxon>Heteroconchia</taxon>
        <taxon>Euheterodonta</taxon>
        <taxon>Imparidentia</taxon>
        <taxon>Neoheterodontei</taxon>
        <taxon>Myida</taxon>
        <taxon>Myoidea</taxon>
        <taxon>Myidae</taxon>
        <taxon>Mya</taxon>
    </lineage>
</organism>
<reference evidence="5" key="1">
    <citation type="submission" date="2022-11" db="EMBL/GenBank/DDBJ databases">
        <title>Centuries of genome instability and evolution in soft-shell clam transmissible cancer (bioRxiv).</title>
        <authorList>
            <person name="Hart S.F.M."/>
            <person name="Yonemitsu M.A."/>
            <person name="Giersch R.M."/>
            <person name="Beal B.F."/>
            <person name="Arriagada G."/>
            <person name="Davis B.W."/>
            <person name="Ostrander E.A."/>
            <person name="Goff S.P."/>
            <person name="Metzger M.J."/>
        </authorList>
    </citation>
    <scope>NUCLEOTIDE SEQUENCE</scope>
    <source>
        <strain evidence="5">MELC-2E11</strain>
        <tissue evidence="5">Siphon/mantle</tissue>
    </source>
</reference>
<proteinExistence type="predicted"/>
<evidence type="ECO:0000256" key="3">
    <source>
        <dbReference type="ARBA" id="ARBA00046185"/>
    </source>
</evidence>
<dbReference type="PANTHER" id="PTHR13847">
    <property type="entry name" value="SARCOSINE DEHYDROGENASE-RELATED"/>
    <property type="match status" value="1"/>
</dbReference>
<comment type="function">
    <text evidence="3">Required for the assembly of the mitochondrial membrane respiratory chain NADH dehydrogenase (Complex I). Involved in mid-late stages of complex I assembly.</text>
</comment>
<evidence type="ECO:0000313" key="6">
    <source>
        <dbReference type="Proteomes" id="UP001164746"/>
    </source>
</evidence>
<dbReference type="Pfam" id="PF00386">
    <property type="entry name" value="C1q"/>
    <property type="match status" value="1"/>
</dbReference>
<dbReference type="Pfam" id="PF01266">
    <property type="entry name" value="DAO"/>
    <property type="match status" value="2"/>
</dbReference>
<dbReference type="Gene3D" id="2.60.120.40">
    <property type="match status" value="1"/>
</dbReference>
<feature type="non-terminal residue" evidence="5">
    <location>
        <position position="609"/>
    </location>
</feature>
<name>A0ABY7GD72_MYAAR</name>
<dbReference type="PROSITE" id="PS50871">
    <property type="entry name" value="C1Q"/>
    <property type="match status" value="1"/>
</dbReference>
<dbReference type="SUPFAM" id="SSF51905">
    <property type="entry name" value="FAD/NAD(P)-binding domain"/>
    <property type="match status" value="1"/>
</dbReference>